<keyword evidence="4" id="KW-1185">Reference proteome</keyword>
<evidence type="ECO:0000259" key="2">
    <source>
        <dbReference type="Pfam" id="PF20149"/>
    </source>
</evidence>
<accession>A0A067Q713</accession>
<dbReference type="OrthoDB" id="3268553at2759"/>
<feature type="region of interest" description="Disordered" evidence="1">
    <location>
        <begin position="1"/>
        <end position="108"/>
    </location>
</feature>
<protein>
    <recommendedName>
        <fullName evidence="2">DUF6532 domain-containing protein</fullName>
    </recommendedName>
</protein>
<name>A0A067Q713_9AGAM</name>
<feature type="compositionally biased region" description="Basic and acidic residues" evidence="1">
    <location>
        <begin position="35"/>
        <end position="45"/>
    </location>
</feature>
<dbReference type="HOGENOM" id="CLU_038181_0_0_1"/>
<dbReference type="InParanoid" id="A0A067Q713"/>
<feature type="domain" description="DUF6532" evidence="2">
    <location>
        <begin position="121"/>
        <end position="299"/>
    </location>
</feature>
<dbReference type="Pfam" id="PF20149">
    <property type="entry name" value="DUF6532"/>
    <property type="match status" value="1"/>
</dbReference>
<reference evidence="4" key="1">
    <citation type="journal article" date="2014" name="Proc. Natl. Acad. Sci. U.S.A.">
        <title>Extensive sampling of basidiomycete genomes demonstrates inadequacy of the white-rot/brown-rot paradigm for wood decay fungi.</title>
        <authorList>
            <person name="Riley R."/>
            <person name="Salamov A.A."/>
            <person name="Brown D.W."/>
            <person name="Nagy L.G."/>
            <person name="Floudas D."/>
            <person name="Held B.W."/>
            <person name="Levasseur A."/>
            <person name="Lombard V."/>
            <person name="Morin E."/>
            <person name="Otillar R."/>
            <person name="Lindquist E.A."/>
            <person name="Sun H."/>
            <person name="LaButti K.M."/>
            <person name="Schmutz J."/>
            <person name="Jabbour D."/>
            <person name="Luo H."/>
            <person name="Baker S.E."/>
            <person name="Pisabarro A.G."/>
            <person name="Walton J.D."/>
            <person name="Blanchette R.A."/>
            <person name="Henrissat B."/>
            <person name="Martin F."/>
            <person name="Cullen D."/>
            <person name="Hibbett D.S."/>
            <person name="Grigoriev I.V."/>
        </authorList>
    </citation>
    <scope>NUCLEOTIDE SEQUENCE [LARGE SCALE GENOMIC DNA]</scope>
    <source>
        <strain evidence="4">MUCL 33604</strain>
    </source>
</reference>
<dbReference type="AlphaFoldDB" id="A0A067Q713"/>
<sequence length="321" mass="36762">MPAALHSRDTNLHSGDYLDEFNSVDDEQPTPHPSQTHDRSGDHHSHPQPHLPLSHEGDSTPTMYSRRPAGSTIPARRPHPPTTSPSTTRVAKKNKHAREGSRGRVRAHDYQQLKRQVFDCAKGHYRCQISTEYPYPGSTEATKWAADCWRRACRDKGIVIEFDDELETLTVARPLVESAYDLCAAVDTQGIACNRDKVLNLKSHFSYAYRDPANEMGFCEHPLIQRIINTMWFRDREDEGVVYERYFHHQLHVVTLALVLTVIECVLDEWLEGNYKLVEFSATAYQDCLDEIYSALKQFDHDTKPIRIISSICKSLLDTAW</sequence>
<dbReference type="InterPro" id="IPR045341">
    <property type="entry name" value="DUF6532"/>
</dbReference>
<feature type="compositionally biased region" description="Basic and acidic residues" evidence="1">
    <location>
        <begin position="97"/>
        <end position="108"/>
    </location>
</feature>
<organism evidence="3 4">
    <name type="scientific">Jaapia argillacea MUCL 33604</name>
    <dbReference type="NCBI Taxonomy" id="933084"/>
    <lineage>
        <taxon>Eukaryota</taxon>
        <taxon>Fungi</taxon>
        <taxon>Dikarya</taxon>
        <taxon>Basidiomycota</taxon>
        <taxon>Agaricomycotina</taxon>
        <taxon>Agaricomycetes</taxon>
        <taxon>Agaricomycetidae</taxon>
        <taxon>Jaapiales</taxon>
        <taxon>Jaapiaceae</taxon>
        <taxon>Jaapia</taxon>
    </lineage>
</organism>
<feature type="compositionally biased region" description="Acidic residues" evidence="1">
    <location>
        <begin position="17"/>
        <end position="28"/>
    </location>
</feature>
<evidence type="ECO:0000313" key="4">
    <source>
        <dbReference type="Proteomes" id="UP000027265"/>
    </source>
</evidence>
<gene>
    <name evidence="3" type="ORF">JAAARDRAFT_188486</name>
</gene>
<evidence type="ECO:0000313" key="3">
    <source>
        <dbReference type="EMBL" id="KDQ62843.1"/>
    </source>
</evidence>
<proteinExistence type="predicted"/>
<dbReference type="EMBL" id="KL197710">
    <property type="protein sequence ID" value="KDQ62843.1"/>
    <property type="molecule type" value="Genomic_DNA"/>
</dbReference>
<feature type="compositionally biased region" description="Basic and acidic residues" evidence="1">
    <location>
        <begin position="1"/>
        <end position="11"/>
    </location>
</feature>
<dbReference type="Proteomes" id="UP000027265">
    <property type="component" value="Unassembled WGS sequence"/>
</dbReference>
<evidence type="ECO:0000256" key="1">
    <source>
        <dbReference type="SAM" id="MobiDB-lite"/>
    </source>
</evidence>